<feature type="signal peptide" evidence="1">
    <location>
        <begin position="1"/>
        <end position="20"/>
    </location>
</feature>
<evidence type="ECO:0000259" key="2">
    <source>
        <dbReference type="Pfam" id="PF18426"/>
    </source>
</evidence>
<keyword evidence="1" id="KW-0732">Signal</keyword>
<dbReference type="InterPro" id="IPR040761">
    <property type="entry name" value="Tli4_N"/>
</dbReference>
<accession>A0ABY8BGX2</accession>
<feature type="domain" description="Tle cognate immunity protein 4 N-terminal" evidence="3">
    <location>
        <begin position="49"/>
        <end position="179"/>
    </location>
</feature>
<keyword evidence="5" id="KW-1185">Reference proteome</keyword>
<feature type="domain" description="Tle cognate immunity protein 4 C-terminal" evidence="2">
    <location>
        <begin position="183"/>
        <end position="358"/>
    </location>
</feature>
<dbReference type="Pfam" id="PF18443">
    <property type="entry name" value="Tli4_N"/>
    <property type="match status" value="1"/>
</dbReference>
<evidence type="ECO:0000256" key="1">
    <source>
        <dbReference type="SAM" id="SignalP"/>
    </source>
</evidence>
<protein>
    <submittedName>
        <fullName evidence="4">T6SS immunity protein Tli4 family protein</fullName>
    </submittedName>
</protein>
<evidence type="ECO:0000313" key="4">
    <source>
        <dbReference type="EMBL" id="WEF33634.1"/>
    </source>
</evidence>
<dbReference type="RefSeq" id="WP_277416328.1">
    <property type="nucleotide sequence ID" value="NZ_CP119083.1"/>
</dbReference>
<dbReference type="PROSITE" id="PS51257">
    <property type="entry name" value="PROKAR_LIPOPROTEIN"/>
    <property type="match status" value="1"/>
</dbReference>
<sequence length="445" mass="49261">MNSIRSVSVGCLAAISMLLAACNHRSPQYGAPNMTALTPRLKTIFETTKTVCFGRFVVDVPATATVSWGSGSVDLGIAVYPDAAKEVNEEAQKFIDELKSSKAIYHDHIPLLLSDEHIEEPSGRIIAGYEGFDAMRELKINGYFSWGNDGFIIDARPLQEDGDETVTDIKSIAQRLRRRVEGEVPTEPGNCLEYAFLRDKPVAGGEATIAHIRIGFRLKEFPDTHVSIFVGPSNPFHSEGNSLEWQLAQLEKEQRAEDLNHPMLKTVYFRRGPRQIHDWLNGWEAVSRSPDQPGVHGHHDFVMDVRGVPNDVFKPYADIQMQTGVSDNLAGAVKPTLTDEEAVAVWDAITSTIRVRPTTTKATTPAAARKPLGERAVTGRSCPQTGWWQPCEPEAAKALPRQRMEEGAPMPMATLAGKPSLWQQLKGEQPTYKTAAMWQLVAYEE</sequence>
<proteinExistence type="predicted"/>
<evidence type="ECO:0000259" key="3">
    <source>
        <dbReference type="Pfam" id="PF18443"/>
    </source>
</evidence>
<name>A0ABY8BGX2_9BURK</name>
<dbReference type="EMBL" id="CP119083">
    <property type="protein sequence ID" value="WEF33634.1"/>
    <property type="molecule type" value="Genomic_DNA"/>
</dbReference>
<gene>
    <name evidence="4" type="ORF">PX653_02250</name>
</gene>
<evidence type="ECO:0000313" key="5">
    <source>
        <dbReference type="Proteomes" id="UP001216510"/>
    </source>
</evidence>
<dbReference type="Pfam" id="PF18426">
    <property type="entry name" value="Tli4_C"/>
    <property type="match status" value="1"/>
</dbReference>
<dbReference type="Proteomes" id="UP001216510">
    <property type="component" value="Chromosome"/>
</dbReference>
<feature type="chain" id="PRO_5046605241" evidence="1">
    <location>
        <begin position="21"/>
        <end position="445"/>
    </location>
</feature>
<dbReference type="InterPro" id="IPR041290">
    <property type="entry name" value="Tli4_C"/>
</dbReference>
<organism evidence="4 5">
    <name type="scientific">Pseudoduganella chitinolytica</name>
    <dbReference type="NCBI Taxonomy" id="34070"/>
    <lineage>
        <taxon>Bacteria</taxon>
        <taxon>Pseudomonadati</taxon>
        <taxon>Pseudomonadota</taxon>
        <taxon>Betaproteobacteria</taxon>
        <taxon>Burkholderiales</taxon>
        <taxon>Oxalobacteraceae</taxon>
        <taxon>Telluria group</taxon>
        <taxon>Pseudoduganella</taxon>
    </lineage>
</organism>
<reference evidence="4 5" key="1">
    <citation type="submission" date="2023-02" db="EMBL/GenBank/DDBJ databases">
        <title>Gemone sequence of Telluria chitinolytica ACM 3522T.</title>
        <authorList>
            <person name="Frediansyah A."/>
            <person name="Miess H."/>
            <person name="Gross H."/>
        </authorList>
    </citation>
    <scope>NUCLEOTIDE SEQUENCE [LARGE SCALE GENOMIC DNA]</scope>
    <source>
        <strain evidence="4 5">ACM 3522</strain>
    </source>
</reference>